<evidence type="ECO:0000313" key="6">
    <source>
        <dbReference type="Proteomes" id="UP000298030"/>
    </source>
</evidence>
<dbReference type="CDD" id="cd12148">
    <property type="entry name" value="fungal_TF_MHR"/>
    <property type="match status" value="1"/>
</dbReference>
<dbReference type="Proteomes" id="UP000298030">
    <property type="component" value="Unassembled WGS sequence"/>
</dbReference>
<dbReference type="CDD" id="cd00067">
    <property type="entry name" value="GAL4"/>
    <property type="match status" value="1"/>
</dbReference>
<sequence length="842" mass="92987">MAPNGPYETSQLVSRQKRRGVALSCAECRRCSRQFPCSNCVKKGCAAICPDGSLTTGKGNRFVLANTETLHEKINELANRVRSLEDALGQSHSLNSTDIHPLLSEDLLQIKRPLERERVDPNPSKEEPSSSGEAIDALGSLSISQSGRSTFFGTTANSWIEEGSDEEDPTASPFQPAHLPKDLPWLGHGFPFTSVEPKSSEAVRTSIFAYVPPIAAAKRTSTLYFRHAAWMYHPISERDFEAIFQSIYNANDEVQGPLPGCTLSVFFMVLAIGELLDLDLPPHSQEAMQHYQVARAAISLDSVLEEQTVTGIQALLLMCHFMFLSDMGRPRWVMMGIVVKMAQSVNRDSGKWKLDPEETQKRRELFYEILTYDMWQSLTFGRPPSLATAHIDSRLPNETTISPTGEVEMSFAAWKHKFSAECLSVVHDQAFGSRTPAYTTIQELDKKVRSWYVPPSLMVPGFGNSKIGVEVEQPTIELTMQRYTAFAIREMTLFYMHRGFFAQALEDSSTDPMGSKYAPSVLAAHRSAMTFVALVESLFKQHPQLTERMWFLFTHVFSCAIVLGSIAVKARMQLAPGALNYLDLACHLFSQVTDTSRTGKILPVLIKLKERAHAALAASGHGLGDSSTRPAFLGAPQIKTEDDAESTTELSVLGGMTRLVARRNTPSSPSYSASSPSSPNLPPSAVVNSPSRLTTHTPSIGPPSSASSSYGPSINDSSNNWPHNYTHIQNLNVNINVGDYPSYPSASTSAQSMQHQQDDMGYGSYTQPLPQAHPEHLQQQQHHSGHQPQHYPQQQVGMMDPGGMGEYYGYNNYQTSGTQMAPSAALNEIDYSWHNLVAQYRP</sequence>
<comment type="subcellular location">
    <subcellularLocation>
        <location evidence="1">Nucleus</location>
    </subcellularLocation>
</comment>
<dbReference type="PANTHER" id="PTHR31001:SF56">
    <property type="entry name" value="ZN(2)-C6 FUNGAL-TYPE DOMAIN-CONTAINING PROTEIN"/>
    <property type="match status" value="1"/>
</dbReference>
<evidence type="ECO:0000313" key="5">
    <source>
        <dbReference type="EMBL" id="TEB29063.1"/>
    </source>
</evidence>
<keyword evidence="2" id="KW-0539">Nucleus</keyword>
<feature type="region of interest" description="Disordered" evidence="3">
    <location>
        <begin position="113"/>
        <end position="133"/>
    </location>
</feature>
<dbReference type="EMBL" id="QPFP01000029">
    <property type="protein sequence ID" value="TEB29063.1"/>
    <property type="molecule type" value="Genomic_DNA"/>
</dbReference>
<evidence type="ECO:0000256" key="1">
    <source>
        <dbReference type="ARBA" id="ARBA00004123"/>
    </source>
</evidence>
<protein>
    <recommendedName>
        <fullName evidence="4">Xylanolytic transcriptional activator regulatory domain-containing protein</fullName>
    </recommendedName>
</protein>
<dbReference type="GO" id="GO:0000981">
    <property type="term" value="F:DNA-binding transcription factor activity, RNA polymerase II-specific"/>
    <property type="evidence" value="ECO:0007669"/>
    <property type="project" value="InterPro"/>
</dbReference>
<name>A0A4Y7T4G0_COPMI</name>
<feature type="compositionally biased region" description="Low complexity" evidence="3">
    <location>
        <begin position="777"/>
        <end position="792"/>
    </location>
</feature>
<proteinExistence type="predicted"/>
<dbReference type="STRING" id="71717.A0A4Y7T4G0"/>
<dbReference type="OrthoDB" id="424974at2759"/>
<dbReference type="PANTHER" id="PTHR31001">
    <property type="entry name" value="UNCHARACTERIZED TRANSCRIPTIONAL REGULATORY PROTEIN"/>
    <property type="match status" value="1"/>
</dbReference>
<dbReference type="Pfam" id="PF04082">
    <property type="entry name" value="Fungal_trans"/>
    <property type="match status" value="1"/>
</dbReference>
<comment type="caution">
    <text evidence="5">The sequence shown here is derived from an EMBL/GenBank/DDBJ whole genome shotgun (WGS) entry which is preliminary data.</text>
</comment>
<dbReference type="GO" id="GO:0008270">
    <property type="term" value="F:zinc ion binding"/>
    <property type="evidence" value="ECO:0007669"/>
    <property type="project" value="InterPro"/>
</dbReference>
<dbReference type="GO" id="GO:0003677">
    <property type="term" value="F:DNA binding"/>
    <property type="evidence" value="ECO:0007669"/>
    <property type="project" value="InterPro"/>
</dbReference>
<evidence type="ECO:0000259" key="4">
    <source>
        <dbReference type="SMART" id="SM00906"/>
    </source>
</evidence>
<accession>A0A4Y7T4G0</accession>
<feature type="region of interest" description="Disordered" evidence="3">
    <location>
        <begin position="767"/>
        <end position="792"/>
    </location>
</feature>
<feature type="compositionally biased region" description="Low complexity" evidence="3">
    <location>
        <begin position="698"/>
        <end position="714"/>
    </location>
</feature>
<dbReference type="AlphaFoldDB" id="A0A4Y7T4G0"/>
<organism evidence="5 6">
    <name type="scientific">Coprinellus micaceus</name>
    <name type="common">Glistening ink-cap mushroom</name>
    <name type="synonym">Coprinus micaceus</name>
    <dbReference type="NCBI Taxonomy" id="71717"/>
    <lineage>
        <taxon>Eukaryota</taxon>
        <taxon>Fungi</taxon>
        <taxon>Dikarya</taxon>
        <taxon>Basidiomycota</taxon>
        <taxon>Agaricomycotina</taxon>
        <taxon>Agaricomycetes</taxon>
        <taxon>Agaricomycetidae</taxon>
        <taxon>Agaricales</taxon>
        <taxon>Agaricineae</taxon>
        <taxon>Psathyrellaceae</taxon>
        <taxon>Coprinellus</taxon>
    </lineage>
</organism>
<feature type="compositionally biased region" description="Basic and acidic residues" evidence="3">
    <location>
        <begin position="113"/>
        <end position="128"/>
    </location>
</feature>
<feature type="region of interest" description="Disordered" evidence="3">
    <location>
        <begin position="619"/>
        <end position="648"/>
    </location>
</feature>
<dbReference type="InterPro" id="IPR007219">
    <property type="entry name" value="XnlR_reg_dom"/>
</dbReference>
<gene>
    <name evidence="5" type="ORF">FA13DRAFT_1755711</name>
</gene>
<dbReference type="InterPro" id="IPR050613">
    <property type="entry name" value="Sec_Metabolite_Reg"/>
</dbReference>
<keyword evidence="6" id="KW-1185">Reference proteome</keyword>
<evidence type="ECO:0000256" key="3">
    <source>
        <dbReference type="SAM" id="MobiDB-lite"/>
    </source>
</evidence>
<feature type="region of interest" description="Disordered" evidence="3">
    <location>
        <begin position="662"/>
        <end position="715"/>
    </location>
</feature>
<dbReference type="GO" id="GO:0006351">
    <property type="term" value="P:DNA-templated transcription"/>
    <property type="evidence" value="ECO:0007669"/>
    <property type="project" value="InterPro"/>
</dbReference>
<dbReference type="SMART" id="SM00906">
    <property type="entry name" value="Fungal_trans"/>
    <property type="match status" value="1"/>
</dbReference>
<reference evidence="5 6" key="1">
    <citation type="journal article" date="2019" name="Nat. Ecol. Evol.">
        <title>Megaphylogeny resolves global patterns of mushroom evolution.</title>
        <authorList>
            <person name="Varga T."/>
            <person name="Krizsan K."/>
            <person name="Foldi C."/>
            <person name="Dima B."/>
            <person name="Sanchez-Garcia M."/>
            <person name="Sanchez-Ramirez S."/>
            <person name="Szollosi G.J."/>
            <person name="Szarkandi J.G."/>
            <person name="Papp V."/>
            <person name="Albert L."/>
            <person name="Andreopoulos W."/>
            <person name="Angelini C."/>
            <person name="Antonin V."/>
            <person name="Barry K.W."/>
            <person name="Bougher N.L."/>
            <person name="Buchanan P."/>
            <person name="Buyck B."/>
            <person name="Bense V."/>
            <person name="Catcheside P."/>
            <person name="Chovatia M."/>
            <person name="Cooper J."/>
            <person name="Damon W."/>
            <person name="Desjardin D."/>
            <person name="Finy P."/>
            <person name="Geml J."/>
            <person name="Haridas S."/>
            <person name="Hughes K."/>
            <person name="Justo A."/>
            <person name="Karasinski D."/>
            <person name="Kautmanova I."/>
            <person name="Kiss B."/>
            <person name="Kocsube S."/>
            <person name="Kotiranta H."/>
            <person name="LaButti K.M."/>
            <person name="Lechner B.E."/>
            <person name="Liimatainen K."/>
            <person name="Lipzen A."/>
            <person name="Lukacs Z."/>
            <person name="Mihaltcheva S."/>
            <person name="Morgado L.N."/>
            <person name="Niskanen T."/>
            <person name="Noordeloos M.E."/>
            <person name="Ohm R.A."/>
            <person name="Ortiz-Santana B."/>
            <person name="Ovrebo C."/>
            <person name="Racz N."/>
            <person name="Riley R."/>
            <person name="Savchenko A."/>
            <person name="Shiryaev A."/>
            <person name="Soop K."/>
            <person name="Spirin V."/>
            <person name="Szebenyi C."/>
            <person name="Tomsovsky M."/>
            <person name="Tulloss R.E."/>
            <person name="Uehling J."/>
            <person name="Grigoriev I.V."/>
            <person name="Vagvolgyi C."/>
            <person name="Papp T."/>
            <person name="Martin F.M."/>
            <person name="Miettinen O."/>
            <person name="Hibbett D.S."/>
            <person name="Nagy L.G."/>
        </authorList>
    </citation>
    <scope>NUCLEOTIDE SEQUENCE [LARGE SCALE GENOMIC DNA]</scope>
    <source>
        <strain evidence="5 6">FP101781</strain>
    </source>
</reference>
<dbReference type="GO" id="GO:0005634">
    <property type="term" value="C:nucleus"/>
    <property type="evidence" value="ECO:0007669"/>
    <property type="project" value="UniProtKB-SubCell"/>
</dbReference>
<feature type="domain" description="Xylanolytic transcriptional activator regulatory" evidence="4">
    <location>
        <begin position="331"/>
        <end position="402"/>
    </location>
</feature>
<feature type="compositionally biased region" description="Low complexity" evidence="3">
    <location>
        <begin position="666"/>
        <end position="691"/>
    </location>
</feature>
<evidence type="ECO:0000256" key="2">
    <source>
        <dbReference type="ARBA" id="ARBA00023242"/>
    </source>
</evidence>
<dbReference type="InterPro" id="IPR001138">
    <property type="entry name" value="Zn2Cys6_DnaBD"/>
</dbReference>